<dbReference type="PANTHER" id="PTHR30329">
    <property type="entry name" value="STATOR ELEMENT OF FLAGELLAR MOTOR COMPLEX"/>
    <property type="match status" value="1"/>
</dbReference>
<reference evidence="12" key="1">
    <citation type="submission" date="2016-11" db="EMBL/GenBank/DDBJ databases">
        <authorList>
            <person name="Varghese N."/>
            <person name="Submissions S."/>
        </authorList>
    </citation>
    <scope>NUCLEOTIDE SEQUENCE [LARGE SCALE GENOMIC DNA]</scope>
    <source>
        <strain evidence="12">DSM 16579</strain>
    </source>
</reference>
<dbReference type="EMBL" id="FQVF01000014">
    <property type="protein sequence ID" value="SHF99914.1"/>
    <property type="molecule type" value="Genomic_DNA"/>
</dbReference>
<dbReference type="Gene3D" id="3.30.1330.60">
    <property type="entry name" value="OmpA-like domain"/>
    <property type="match status" value="1"/>
</dbReference>
<dbReference type="Proteomes" id="UP000184517">
    <property type="component" value="Unassembled WGS sequence"/>
</dbReference>
<keyword evidence="4 9" id="KW-0812">Transmembrane</keyword>
<evidence type="ECO:0000256" key="4">
    <source>
        <dbReference type="ARBA" id="ARBA00022692"/>
    </source>
</evidence>
<dbReference type="AlphaFoldDB" id="A0A1M5G8A6"/>
<dbReference type="InterPro" id="IPR050330">
    <property type="entry name" value="Bact_OuterMem_StrucFunc"/>
</dbReference>
<dbReference type="SUPFAM" id="SSF103088">
    <property type="entry name" value="OmpA-like"/>
    <property type="match status" value="1"/>
</dbReference>
<evidence type="ECO:0000256" key="5">
    <source>
        <dbReference type="ARBA" id="ARBA00022989"/>
    </source>
</evidence>
<evidence type="ECO:0000256" key="1">
    <source>
        <dbReference type="ARBA" id="ARBA00004162"/>
    </source>
</evidence>
<protein>
    <submittedName>
        <fullName evidence="11">Chemotaxis protein MotB</fullName>
    </submittedName>
</protein>
<dbReference type="Pfam" id="PF13677">
    <property type="entry name" value="MotB_plug"/>
    <property type="match status" value="1"/>
</dbReference>
<accession>A0A1M5G8A6</accession>
<comment type="subcellular location">
    <subcellularLocation>
        <location evidence="1">Cell membrane</location>
        <topology evidence="1">Single-pass membrane protein</topology>
    </subcellularLocation>
</comment>
<evidence type="ECO:0000256" key="3">
    <source>
        <dbReference type="ARBA" id="ARBA00022475"/>
    </source>
</evidence>
<feature type="region of interest" description="Disordered" evidence="8">
    <location>
        <begin position="281"/>
        <end position="302"/>
    </location>
</feature>
<dbReference type="InterPro" id="IPR036737">
    <property type="entry name" value="OmpA-like_sf"/>
</dbReference>
<feature type="transmembrane region" description="Helical" evidence="9">
    <location>
        <begin position="24"/>
        <end position="47"/>
    </location>
</feature>
<evidence type="ECO:0000256" key="6">
    <source>
        <dbReference type="ARBA" id="ARBA00023136"/>
    </source>
</evidence>
<dbReference type="PROSITE" id="PS51123">
    <property type="entry name" value="OMPA_2"/>
    <property type="match status" value="1"/>
</dbReference>
<evidence type="ECO:0000256" key="8">
    <source>
        <dbReference type="SAM" id="MobiDB-lite"/>
    </source>
</evidence>
<evidence type="ECO:0000313" key="12">
    <source>
        <dbReference type="Proteomes" id="UP000184517"/>
    </source>
</evidence>
<dbReference type="STRING" id="1122206.SAMN02745753_03059"/>
<dbReference type="CDD" id="cd07185">
    <property type="entry name" value="OmpA_C-like"/>
    <property type="match status" value="1"/>
</dbReference>
<dbReference type="Pfam" id="PF00691">
    <property type="entry name" value="OmpA"/>
    <property type="match status" value="1"/>
</dbReference>
<comment type="similarity">
    <text evidence="2">Belongs to the MotB family.</text>
</comment>
<proteinExistence type="inferred from homology"/>
<organism evidence="11 12">
    <name type="scientific">Marinomonas polaris DSM 16579</name>
    <dbReference type="NCBI Taxonomy" id="1122206"/>
    <lineage>
        <taxon>Bacteria</taxon>
        <taxon>Pseudomonadati</taxon>
        <taxon>Pseudomonadota</taxon>
        <taxon>Gammaproteobacteria</taxon>
        <taxon>Oceanospirillales</taxon>
        <taxon>Oceanospirillaceae</taxon>
        <taxon>Marinomonas</taxon>
    </lineage>
</organism>
<keyword evidence="12" id="KW-1185">Reference proteome</keyword>
<keyword evidence="6 7" id="KW-0472">Membrane</keyword>
<evidence type="ECO:0000256" key="2">
    <source>
        <dbReference type="ARBA" id="ARBA00008914"/>
    </source>
</evidence>
<dbReference type="RefSeq" id="WP_072840555.1">
    <property type="nucleotide sequence ID" value="NZ_FQVF01000014.1"/>
</dbReference>
<dbReference type="InterPro" id="IPR006665">
    <property type="entry name" value="OmpA-like"/>
</dbReference>
<evidence type="ECO:0000313" key="11">
    <source>
        <dbReference type="EMBL" id="SHF99914.1"/>
    </source>
</evidence>
<evidence type="ECO:0000259" key="10">
    <source>
        <dbReference type="PROSITE" id="PS51123"/>
    </source>
</evidence>
<sequence length="302" mass="33160">MALGSNGLVIRRVKKIKKGGHHGGAWKIALADFALAMMAFFLVLWIMSVASPEELKSIEGYFQDPMGASTAGYSANPIDLGGSPAKSTEKKLDLQLPEAGSTDMQSRDKLLGNGPDSAESKSINNMLREEMSKMNTLLSQQKNMRIEITPLGVRITLLDDPNKPMFERGSARMMPDIENTLLSMAPIFNRVTNPIVITGHTDSSKFGGAGRIDNWDLSALRANAARHILEEGGVEDKRIAQVIGLSDTIPYNRFDTDSAENRRISITLLTDDAYKKLLDQNRSNFGNPGQQSDFKLTPETVF</sequence>
<feature type="domain" description="OmpA-like" evidence="10">
    <location>
        <begin position="153"/>
        <end position="272"/>
    </location>
</feature>
<gene>
    <name evidence="11" type="ORF">SAMN02745753_03059</name>
</gene>
<feature type="compositionally biased region" description="Polar residues" evidence="8">
    <location>
        <begin position="281"/>
        <end position="294"/>
    </location>
</feature>
<evidence type="ECO:0000256" key="9">
    <source>
        <dbReference type="SAM" id="Phobius"/>
    </source>
</evidence>
<dbReference type="PANTHER" id="PTHR30329:SF21">
    <property type="entry name" value="LIPOPROTEIN YIAD-RELATED"/>
    <property type="match status" value="1"/>
</dbReference>
<evidence type="ECO:0000256" key="7">
    <source>
        <dbReference type="PROSITE-ProRule" id="PRU00473"/>
    </source>
</evidence>
<dbReference type="GO" id="GO:0005886">
    <property type="term" value="C:plasma membrane"/>
    <property type="evidence" value="ECO:0007669"/>
    <property type="project" value="UniProtKB-SubCell"/>
</dbReference>
<feature type="region of interest" description="Disordered" evidence="8">
    <location>
        <begin position="97"/>
        <end position="120"/>
    </location>
</feature>
<dbReference type="InterPro" id="IPR025713">
    <property type="entry name" value="MotB-like_N_dom"/>
</dbReference>
<name>A0A1M5G8A6_9GAMM</name>
<keyword evidence="5 9" id="KW-1133">Transmembrane helix</keyword>
<dbReference type="OrthoDB" id="9809186at2"/>
<keyword evidence="3" id="KW-1003">Cell membrane</keyword>